<proteinExistence type="predicted"/>
<protein>
    <submittedName>
        <fullName evidence="4">Dehydrogenase</fullName>
    </submittedName>
</protein>
<dbReference type="InterPro" id="IPR046867">
    <property type="entry name" value="AldOxase/xan_DH_MoCoBD2"/>
</dbReference>
<dbReference type="Pfam" id="PF02738">
    <property type="entry name" value="MoCoBD_1"/>
    <property type="match status" value="1"/>
</dbReference>
<dbReference type="InterPro" id="IPR016208">
    <property type="entry name" value="Ald_Oxase/xanthine_DH-like"/>
</dbReference>
<dbReference type="Gene3D" id="3.90.1170.50">
    <property type="entry name" value="Aldehyde oxidase/xanthine dehydrogenase, a/b hammerhead"/>
    <property type="match status" value="1"/>
</dbReference>
<dbReference type="Pfam" id="PF20256">
    <property type="entry name" value="MoCoBD_2"/>
    <property type="match status" value="1"/>
</dbReference>
<dbReference type="AlphaFoldDB" id="A0A5K7ZYX2"/>
<dbReference type="SMART" id="SM01008">
    <property type="entry name" value="Ald_Xan_dh_C"/>
    <property type="match status" value="1"/>
</dbReference>
<dbReference type="InterPro" id="IPR036856">
    <property type="entry name" value="Ald_Oxase/Xan_DH_a/b_sf"/>
</dbReference>
<keyword evidence="1" id="KW-0500">Molybdenum</keyword>
<accession>A0A5K7ZYX2</accession>
<evidence type="ECO:0000259" key="3">
    <source>
        <dbReference type="SMART" id="SM01008"/>
    </source>
</evidence>
<organism evidence="4 5">
    <name type="scientific">Desulfosarcina ovata subsp. sediminis</name>
    <dbReference type="NCBI Taxonomy" id="885957"/>
    <lineage>
        <taxon>Bacteria</taxon>
        <taxon>Pseudomonadati</taxon>
        <taxon>Thermodesulfobacteriota</taxon>
        <taxon>Desulfobacteria</taxon>
        <taxon>Desulfobacterales</taxon>
        <taxon>Desulfosarcinaceae</taxon>
        <taxon>Desulfosarcina</taxon>
    </lineage>
</organism>
<keyword evidence="2" id="KW-0560">Oxidoreductase</keyword>
<reference evidence="4 5" key="1">
    <citation type="submission" date="2019-11" db="EMBL/GenBank/DDBJ databases">
        <title>Comparative genomics of hydrocarbon-degrading Desulfosarcina strains.</title>
        <authorList>
            <person name="Watanabe M."/>
            <person name="Kojima H."/>
            <person name="Fukui M."/>
        </authorList>
    </citation>
    <scope>NUCLEOTIDE SEQUENCE [LARGE SCALE GENOMIC DNA]</scope>
    <source>
        <strain evidence="4 5">28bB2T</strain>
    </source>
</reference>
<dbReference type="GO" id="GO:0016491">
    <property type="term" value="F:oxidoreductase activity"/>
    <property type="evidence" value="ECO:0007669"/>
    <property type="project" value="UniProtKB-KW"/>
</dbReference>
<dbReference type="Proteomes" id="UP000425960">
    <property type="component" value="Chromosome"/>
</dbReference>
<dbReference type="EMBL" id="AP021876">
    <property type="protein sequence ID" value="BBO85344.1"/>
    <property type="molecule type" value="Genomic_DNA"/>
</dbReference>
<gene>
    <name evidence="4" type="ORF">DSCO28_59100</name>
</gene>
<dbReference type="GO" id="GO:0005506">
    <property type="term" value="F:iron ion binding"/>
    <property type="evidence" value="ECO:0007669"/>
    <property type="project" value="InterPro"/>
</dbReference>
<dbReference type="InterPro" id="IPR008274">
    <property type="entry name" value="AldOxase/xan_DH_MoCoBD1"/>
</dbReference>
<sequence length="760" mass="83057">MSRGLRHIGKETRRKDARDIVTGKARFFNDVHLPGMLHGKVLRSPHAHANITRINVDRARTMPGVRAVLTHTDIPRWEWGIPKHMPVLDNKVRFVGDAVALVAADTPDIAEAALELIDVEYETLPAVFDVEEAMTIDAPPLYPQYPNNTYPDEAPVYEPHLLQHLRLGDVEKGFAQADYIIEDTCGYEIFPNPLPPEPPGVIATWETPDCLTIYTPSQSIAFFRFIGIPFIDMADMRAISTQCGGSYGTKNANLTPVGYAAQLAKATGKPVKIYYTKEEHFHSYSMRLGSRVKAKVGIKKDGTVTAISGVWMVNTGSGSESGPFQIAVGLGEVQLNLRCANWDLAGKLVCTNRSPSGIVRGYGGQELESSILPIIGRALEKADIDPIDFFKKNSVKPGDGYFWREGNWWTYRGVDFNTAIDKGAEAFGWQEKWQGWGKPTAVNGTKRVGVGVGVHSNADVGEDSSEALVKLTPDGRAVLYCCVSEAGLGQRSSLCKMVAEVLDMPLERVDMSPPDTHLNPFEFGLMGSRGTYAVGSAVIAAAEDARQKLLEIAALKLDVTADQLETKNGKVHIIGRPEKKVPWHRILGLYRTITGKGRFEPDYSLCNFLMSFVEVEVDTETGQVCLTNVVNATDCGQIISPKVLEGQLHGAFGSAGLDTALFEESVLDEASGRMLNGNMVDYKWRTFTDLPDFTNVILETPIPSHRFKAVGVGEIATSPGPSAVLMAVYNAIGTRITSYPVTADKVLNALGKIKEKGTTR</sequence>
<dbReference type="InterPro" id="IPR000674">
    <property type="entry name" value="Ald_Oxase/Xan_DH_a/b"/>
</dbReference>
<evidence type="ECO:0000256" key="1">
    <source>
        <dbReference type="ARBA" id="ARBA00022505"/>
    </source>
</evidence>
<feature type="domain" description="Aldehyde oxidase/xanthine dehydrogenase a/b hammerhead" evidence="3">
    <location>
        <begin position="22"/>
        <end position="125"/>
    </location>
</feature>
<dbReference type="Gene3D" id="3.30.365.10">
    <property type="entry name" value="Aldehyde oxidase/xanthine dehydrogenase, molybdopterin binding domain"/>
    <property type="match status" value="4"/>
</dbReference>
<evidence type="ECO:0000313" key="4">
    <source>
        <dbReference type="EMBL" id="BBO85344.1"/>
    </source>
</evidence>
<dbReference type="Pfam" id="PF01315">
    <property type="entry name" value="Ald_Xan_dh_C"/>
    <property type="match status" value="1"/>
</dbReference>
<dbReference type="KEGG" id="dov:DSCO28_59100"/>
<dbReference type="InterPro" id="IPR037165">
    <property type="entry name" value="AldOxase/xan_DH_Mopterin-bd_sf"/>
</dbReference>
<name>A0A5K7ZYX2_9BACT</name>
<dbReference type="SUPFAM" id="SSF56003">
    <property type="entry name" value="Molybdenum cofactor-binding domain"/>
    <property type="match status" value="1"/>
</dbReference>
<evidence type="ECO:0000313" key="5">
    <source>
        <dbReference type="Proteomes" id="UP000425960"/>
    </source>
</evidence>
<dbReference type="PANTHER" id="PTHR11908">
    <property type="entry name" value="XANTHINE DEHYDROGENASE"/>
    <property type="match status" value="1"/>
</dbReference>
<dbReference type="PANTHER" id="PTHR11908:SF132">
    <property type="entry name" value="ALDEHYDE OXIDASE 1-RELATED"/>
    <property type="match status" value="1"/>
</dbReference>
<evidence type="ECO:0000256" key="2">
    <source>
        <dbReference type="ARBA" id="ARBA00023002"/>
    </source>
</evidence>
<dbReference type="SUPFAM" id="SSF54665">
    <property type="entry name" value="CO dehydrogenase molybdoprotein N-domain-like"/>
    <property type="match status" value="1"/>
</dbReference>
<dbReference type="RefSeq" id="WP_155324982.1">
    <property type="nucleotide sequence ID" value="NZ_AP021876.1"/>
</dbReference>